<comment type="caution">
    <text evidence="4">The sequence shown here is derived from an EMBL/GenBank/DDBJ whole genome shotgun (WGS) entry which is preliminary data.</text>
</comment>
<dbReference type="PROSITE" id="PS00150">
    <property type="entry name" value="ACYLPHOSPHATASE_1"/>
    <property type="match status" value="1"/>
</dbReference>
<dbReference type="AlphaFoldDB" id="H1KWU1"/>
<feature type="domain" description="Acylphosphatase-like" evidence="3">
    <location>
        <begin position="4"/>
        <end position="97"/>
    </location>
</feature>
<dbReference type="InterPro" id="IPR020456">
    <property type="entry name" value="Acylphosphatase"/>
</dbReference>
<dbReference type="SUPFAM" id="SSF54975">
    <property type="entry name" value="Acylphosphatase/BLUF domain-like"/>
    <property type="match status" value="1"/>
</dbReference>
<protein>
    <recommendedName>
        <fullName evidence="1">acylphosphatase</fullName>
        <ecNumber evidence="1">3.6.1.7</ecNumber>
    </recommendedName>
</protein>
<sequence length="139" mass="16324">MPTTYELKIYGKVQHVGFRERIENLGHALGIDGVVYNYKDGTVRILANFTSERKKQLFIEFIKELENEDKLINIEKIEEKKLDTYIEFPEGINRISSDDLIELNKKLDEGVKYIKLIFGEMEKMNAKLDKIIELLEKKL</sequence>
<evidence type="ECO:0000313" key="4">
    <source>
        <dbReference type="EMBL" id="EHP89074.1"/>
    </source>
</evidence>
<dbReference type="Proteomes" id="UP000003706">
    <property type="component" value="Unassembled WGS sequence"/>
</dbReference>
<dbReference type="Gene3D" id="3.30.70.100">
    <property type="match status" value="1"/>
</dbReference>
<organism evidence="4 5">
    <name type="scientific">Methanotorris formicicus Mc-S-70</name>
    <dbReference type="NCBI Taxonomy" id="647171"/>
    <lineage>
        <taxon>Archaea</taxon>
        <taxon>Methanobacteriati</taxon>
        <taxon>Methanobacteriota</taxon>
        <taxon>Methanomada group</taxon>
        <taxon>Methanococci</taxon>
        <taxon>Methanococcales</taxon>
        <taxon>Methanocaldococcaceae</taxon>
        <taxon>Methanotorris</taxon>
    </lineage>
</organism>
<dbReference type="EMBL" id="AGJL01000004">
    <property type="protein sequence ID" value="EHP89074.1"/>
    <property type="molecule type" value="Genomic_DNA"/>
</dbReference>
<dbReference type="InterPro" id="IPR001792">
    <property type="entry name" value="Acylphosphatase-like_dom"/>
</dbReference>
<keyword evidence="1" id="KW-0378">Hydrolase</keyword>
<dbReference type="GO" id="GO:0003998">
    <property type="term" value="F:acylphosphatase activity"/>
    <property type="evidence" value="ECO:0007669"/>
    <property type="project" value="UniProtKB-EC"/>
</dbReference>
<evidence type="ECO:0000256" key="1">
    <source>
        <dbReference type="PROSITE-ProRule" id="PRU00520"/>
    </source>
</evidence>
<comment type="catalytic activity">
    <reaction evidence="1">
        <text>an acyl phosphate + H2O = a carboxylate + phosphate + H(+)</text>
        <dbReference type="Rhea" id="RHEA:14965"/>
        <dbReference type="ChEBI" id="CHEBI:15377"/>
        <dbReference type="ChEBI" id="CHEBI:15378"/>
        <dbReference type="ChEBI" id="CHEBI:29067"/>
        <dbReference type="ChEBI" id="CHEBI:43474"/>
        <dbReference type="ChEBI" id="CHEBI:59918"/>
        <dbReference type="EC" id="3.6.1.7"/>
    </reaction>
</comment>
<dbReference type="PANTHER" id="PTHR47268">
    <property type="entry name" value="ACYLPHOSPHATASE"/>
    <property type="match status" value="1"/>
</dbReference>
<dbReference type="EC" id="3.6.1.7" evidence="1"/>
<dbReference type="PANTHER" id="PTHR47268:SF4">
    <property type="entry name" value="ACYLPHOSPHATASE"/>
    <property type="match status" value="1"/>
</dbReference>
<comment type="similarity">
    <text evidence="2">Belongs to the acylphosphatase family.</text>
</comment>
<dbReference type="InterPro" id="IPR036046">
    <property type="entry name" value="Acylphosphatase-like_dom_sf"/>
</dbReference>
<dbReference type="STRING" id="647171.MetfoDRAFT_0264"/>
<evidence type="ECO:0000313" key="5">
    <source>
        <dbReference type="Proteomes" id="UP000003706"/>
    </source>
</evidence>
<dbReference type="InterPro" id="IPR017968">
    <property type="entry name" value="Acylphosphatase_CS"/>
</dbReference>
<dbReference type="Pfam" id="PF00708">
    <property type="entry name" value="Acylphosphatase"/>
    <property type="match status" value="1"/>
</dbReference>
<feature type="active site" evidence="1">
    <location>
        <position position="19"/>
    </location>
</feature>
<dbReference type="PATRIC" id="fig|647171.4.peg.261"/>
<proteinExistence type="inferred from homology"/>
<reference evidence="4 5" key="1">
    <citation type="submission" date="2011-09" db="EMBL/GenBank/DDBJ databases">
        <title>The draft genome of Methanotorris formicicus Mc-S-70.</title>
        <authorList>
            <consortium name="US DOE Joint Genome Institute (JGI-PGF)"/>
            <person name="Lucas S."/>
            <person name="Han J."/>
            <person name="Lapidus A."/>
            <person name="Cheng J.-F."/>
            <person name="Goodwin L."/>
            <person name="Pitluck S."/>
            <person name="Peters L."/>
            <person name="Land M.L."/>
            <person name="Hauser L."/>
            <person name="Sieprawska-Lupa M."/>
            <person name="Takai K."/>
            <person name="Miyazaki J."/>
            <person name="Whitman W."/>
            <person name="Woyke T.J."/>
        </authorList>
    </citation>
    <scope>NUCLEOTIDE SEQUENCE [LARGE SCALE GENOMIC DNA]</scope>
    <source>
        <strain evidence="4 5">Mc-S-70</strain>
    </source>
</reference>
<accession>H1KWU1</accession>
<dbReference type="RefSeq" id="WP_007043710.1">
    <property type="nucleotide sequence ID" value="NZ_AGJL01000004.1"/>
</dbReference>
<gene>
    <name evidence="4" type="ORF">MetfoDRAFT_0264</name>
</gene>
<dbReference type="OrthoDB" id="6643at2157"/>
<dbReference type="PROSITE" id="PS51160">
    <property type="entry name" value="ACYLPHOSPHATASE_3"/>
    <property type="match status" value="1"/>
</dbReference>
<name>H1KWU1_9EURY</name>
<keyword evidence="5" id="KW-1185">Reference proteome</keyword>
<evidence type="ECO:0000256" key="2">
    <source>
        <dbReference type="RuleBase" id="RU004168"/>
    </source>
</evidence>
<feature type="active site" evidence="1">
    <location>
        <position position="37"/>
    </location>
</feature>
<evidence type="ECO:0000259" key="3">
    <source>
        <dbReference type="PROSITE" id="PS51160"/>
    </source>
</evidence>